<dbReference type="AlphaFoldDB" id="A0A1E3H8P7"/>
<organism evidence="1 2">
    <name type="scientific">Cryptococcus amylolentus CBS 6039</name>
    <dbReference type="NCBI Taxonomy" id="1295533"/>
    <lineage>
        <taxon>Eukaryota</taxon>
        <taxon>Fungi</taxon>
        <taxon>Dikarya</taxon>
        <taxon>Basidiomycota</taxon>
        <taxon>Agaricomycotina</taxon>
        <taxon>Tremellomycetes</taxon>
        <taxon>Tremellales</taxon>
        <taxon>Cryptococcaceae</taxon>
        <taxon>Cryptococcus</taxon>
    </lineage>
</organism>
<evidence type="ECO:0000313" key="2">
    <source>
        <dbReference type="Proteomes" id="UP000094065"/>
    </source>
</evidence>
<gene>
    <name evidence="1" type="ORF">L202_08146</name>
</gene>
<sequence length="449" mass="50791">MSLSPAQTIASLHEIVTCIVASTSSPADLAALMQTSTLFFHLAAPKLYHSIPISYTCNPLVGASTTKPDRDEVLAKPFAKDALLTFVEIVRLERCDVSDWTPEISKRSDQGDAGSTSKRKKAWYDSLQPYPLPRLRTVDIQPHPTIIENTDTSPSTTSSYHHYSYISHPSFSTLCERATHLHLSTQDVHTYGHDEENLPFLPLPRVRTVTIKARMSQIETLITMTSRLGIVFDASHLPNLELNIYVWDDVCLVDNARPTLGQGEEVRLDGQFLKDLGLHTCRHLQTPDFKSILNSLVAYLSIQTSFHTIRFLNLPSMLERYAENLGESVESIESMLVECFGQVRDLQKQLYGWKEEEVVGMVFEGGGEYYEKYWNGRWVEEYVPPGMMASEEVYYRLMVDPSVALVDLRTRMAKDADIPASWLSSLREDDLERLMEGYDSSNQDLSRGP</sequence>
<dbReference type="Proteomes" id="UP000094065">
    <property type="component" value="Unassembled WGS sequence"/>
</dbReference>
<dbReference type="GeneID" id="30159455"/>
<comment type="caution">
    <text evidence="1">The sequence shown here is derived from an EMBL/GenBank/DDBJ whole genome shotgun (WGS) entry which is preliminary data.</text>
</comment>
<dbReference type="RefSeq" id="XP_018988648.1">
    <property type="nucleotide sequence ID" value="XM_019142985.1"/>
</dbReference>
<dbReference type="EMBL" id="AWGJ01000014">
    <property type="protein sequence ID" value="ODN72707.1"/>
    <property type="molecule type" value="Genomic_DNA"/>
</dbReference>
<keyword evidence="2" id="KW-1185">Reference proteome</keyword>
<dbReference type="OrthoDB" id="10289066at2759"/>
<reference evidence="1 2" key="1">
    <citation type="submission" date="2016-06" db="EMBL/GenBank/DDBJ databases">
        <title>Evolution of pathogenesis and genome organization in the Tremellales.</title>
        <authorList>
            <person name="Cuomo C."/>
            <person name="Litvintseva A."/>
            <person name="Heitman J."/>
            <person name="Chen Y."/>
            <person name="Sun S."/>
            <person name="Springer D."/>
            <person name="Dromer F."/>
            <person name="Young S."/>
            <person name="Zeng Q."/>
            <person name="Chapman S."/>
            <person name="Gujja S."/>
            <person name="Saif S."/>
            <person name="Birren B."/>
        </authorList>
    </citation>
    <scope>NUCLEOTIDE SEQUENCE [LARGE SCALE GENOMIC DNA]</scope>
    <source>
        <strain evidence="1 2">CBS 6039</strain>
    </source>
</reference>
<name>A0A1E3H8P7_9TREE</name>
<protein>
    <submittedName>
        <fullName evidence="1">Uncharacterized protein</fullName>
    </submittedName>
</protein>
<evidence type="ECO:0000313" key="1">
    <source>
        <dbReference type="EMBL" id="ODN72707.1"/>
    </source>
</evidence>
<proteinExistence type="predicted"/>
<accession>A0A1E3H8P7</accession>